<evidence type="ECO:0000256" key="2">
    <source>
        <dbReference type="SAM" id="SignalP"/>
    </source>
</evidence>
<dbReference type="PROSITE" id="PS51257">
    <property type="entry name" value="PROKAR_LIPOPROTEIN"/>
    <property type="match status" value="1"/>
</dbReference>
<feature type="chain" id="PRO_5046241763" evidence="2">
    <location>
        <begin position="21"/>
        <end position="297"/>
    </location>
</feature>
<keyword evidence="2" id="KW-0732">Signal</keyword>
<keyword evidence="4" id="KW-0378">Hydrolase</keyword>
<dbReference type="Proteomes" id="UP001595880">
    <property type="component" value="Unassembled WGS sequence"/>
</dbReference>
<proteinExistence type="predicted"/>
<dbReference type="InterPro" id="IPR011330">
    <property type="entry name" value="Glyco_hydro/deAcase_b/a-brl"/>
</dbReference>
<organism evidence="4 5">
    <name type="scientific">Gracilibacillus marinus</name>
    <dbReference type="NCBI Taxonomy" id="630535"/>
    <lineage>
        <taxon>Bacteria</taxon>
        <taxon>Bacillati</taxon>
        <taxon>Bacillota</taxon>
        <taxon>Bacilli</taxon>
        <taxon>Bacillales</taxon>
        <taxon>Bacillaceae</taxon>
        <taxon>Gracilibacillus</taxon>
    </lineage>
</organism>
<evidence type="ECO:0000256" key="1">
    <source>
        <dbReference type="SAM" id="MobiDB-lite"/>
    </source>
</evidence>
<dbReference type="Gene3D" id="3.20.20.370">
    <property type="entry name" value="Glycoside hydrolase/deacetylase"/>
    <property type="match status" value="1"/>
</dbReference>
<name>A0ABV8VWW5_9BACI</name>
<feature type="region of interest" description="Disordered" evidence="1">
    <location>
        <begin position="22"/>
        <end position="63"/>
    </location>
</feature>
<evidence type="ECO:0000313" key="4">
    <source>
        <dbReference type="EMBL" id="MFC4387268.1"/>
    </source>
</evidence>
<keyword evidence="5" id="KW-1185">Reference proteome</keyword>
<accession>A0ABV8VWW5</accession>
<comment type="caution">
    <text evidence="4">The sequence shown here is derived from an EMBL/GenBank/DDBJ whole genome shotgun (WGS) entry which is preliminary data.</text>
</comment>
<dbReference type="InterPro" id="IPR002509">
    <property type="entry name" value="NODB_dom"/>
</dbReference>
<dbReference type="SUPFAM" id="SSF88713">
    <property type="entry name" value="Glycoside hydrolase/deacetylase"/>
    <property type="match status" value="1"/>
</dbReference>
<dbReference type="InterPro" id="IPR050248">
    <property type="entry name" value="Polysacc_deacetylase_ArnD"/>
</dbReference>
<evidence type="ECO:0000259" key="3">
    <source>
        <dbReference type="PROSITE" id="PS51677"/>
    </source>
</evidence>
<reference evidence="5" key="1">
    <citation type="journal article" date="2019" name="Int. J. Syst. Evol. Microbiol.">
        <title>The Global Catalogue of Microorganisms (GCM) 10K type strain sequencing project: providing services to taxonomists for standard genome sequencing and annotation.</title>
        <authorList>
            <consortium name="The Broad Institute Genomics Platform"/>
            <consortium name="The Broad Institute Genome Sequencing Center for Infectious Disease"/>
            <person name="Wu L."/>
            <person name="Ma J."/>
        </authorList>
    </citation>
    <scope>NUCLEOTIDE SEQUENCE [LARGE SCALE GENOMIC DNA]</scope>
    <source>
        <strain evidence="5">KACC 14058</strain>
    </source>
</reference>
<sequence length="297" mass="33866">MKWHALIVLGVMFLLLVGCNNDSTEDKSKQKEENTTANEKIESDDYKNDSESIPVEEETDVDSDEAIEDTEDVINEESKQQYQMTKNSDFIPLNETTNKNVVLLTIDDAPDKYAVEMAEILKKLDADAIFFVNGHFLESEEGKANLRKIHEMGFHIGNHTYNHQQLSVVDEATQQKEIVKLNDLIEEIIGEKPVFFRAPHGDNTDFAKELVKSEGMLLMNWTYGYDYFEPYMNSEKLTEAMISGEAPEIDIDYSLLKPGANLLMHDREWTKDALSDIVSGLREEGYEILDPSTIQIP</sequence>
<feature type="signal peptide" evidence="2">
    <location>
        <begin position="1"/>
        <end position="20"/>
    </location>
</feature>
<dbReference type="PANTHER" id="PTHR10587">
    <property type="entry name" value="GLYCOSYL TRANSFERASE-RELATED"/>
    <property type="match status" value="1"/>
</dbReference>
<dbReference type="EC" id="3.-.-.-" evidence="4"/>
<dbReference type="PROSITE" id="PS51677">
    <property type="entry name" value="NODB"/>
    <property type="match status" value="1"/>
</dbReference>
<feature type="compositionally biased region" description="Basic and acidic residues" evidence="1">
    <location>
        <begin position="24"/>
        <end position="50"/>
    </location>
</feature>
<dbReference type="EMBL" id="JBHSDV010000001">
    <property type="protein sequence ID" value="MFC4387268.1"/>
    <property type="molecule type" value="Genomic_DNA"/>
</dbReference>
<feature type="compositionally biased region" description="Acidic residues" evidence="1">
    <location>
        <begin position="54"/>
        <end position="63"/>
    </location>
</feature>
<evidence type="ECO:0000313" key="5">
    <source>
        <dbReference type="Proteomes" id="UP001595880"/>
    </source>
</evidence>
<protein>
    <submittedName>
        <fullName evidence="4">Polysaccharide deacetylase family protein</fullName>
        <ecNumber evidence="4">3.-.-.-</ecNumber>
    </submittedName>
</protein>
<dbReference type="RefSeq" id="WP_390196863.1">
    <property type="nucleotide sequence ID" value="NZ_JBHSDV010000001.1"/>
</dbReference>
<dbReference type="Pfam" id="PF01522">
    <property type="entry name" value="Polysacc_deac_1"/>
    <property type="match status" value="1"/>
</dbReference>
<dbReference type="CDD" id="cd10917">
    <property type="entry name" value="CE4_NodB_like_6s_7s"/>
    <property type="match status" value="1"/>
</dbReference>
<gene>
    <name evidence="4" type="ORF">ACFOZ1_05530</name>
</gene>
<dbReference type="GO" id="GO:0016787">
    <property type="term" value="F:hydrolase activity"/>
    <property type="evidence" value="ECO:0007669"/>
    <property type="project" value="UniProtKB-KW"/>
</dbReference>
<feature type="domain" description="NodB homology" evidence="3">
    <location>
        <begin position="100"/>
        <end position="289"/>
    </location>
</feature>